<dbReference type="InterPro" id="IPR038765">
    <property type="entry name" value="Papain-like_cys_pep_sf"/>
</dbReference>
<evidence type="ECO:0000313" key="7">
    <source>
        <dbReference type="Proteomes" id="UP000323824"/>
    </source>
</evidence>
<protein>
    <submittedName>
        <fullName evidence="6">CHAP domain-containing protein</fullName>
    </submittedName>
</protein>
<organism evidence="6 7">
    <name type="scientific">Thiospirochaeta perfilievii</name>
    <dbReference type="NCBI Taxonomy" id="252967"/>
    <lineage>
        <taxon>Bacteria</taxon>
        <taxon>Pseudomonadati</taxon>
        <taxon>Spirochaetota</taxon>
        <taxon>Spirochaetia</taxon>
        <taxon>Spirochaetales</taxon>
        <taxon>Spirochaetaceae</taxon>
        <taxon>Thiospirochaeta</taxon>
    </lineage>
</organism>
<keyword evidence="3" id="KW-0378">Hydrolase</keyword>
<dbReference type="EMBL" id="CP035807">
    <property type="protein sequence ID" value="QEN03930.1"/>
    <property type="molecule type" value="Genomic_DNA"/>
</dbReference>
<dbReference type="GO" id="GO:0006508">
    <property type="term" value="P:proteolysis"/>
    <property type="evidence" value="ECO:0007669"/>
    <property type="project" value="UniProtKB-KW"/>
</dbReference>
<proteinExistence type="inferred from homology"/>
<dbReference type="PROSITE" id="PS51257">
    <property type="entry name" value="PROKAR_LIPOPROTEIN"/>
    <property type="match status" value="1"/>
</dbReference>
<comment type="similarity">
    <text evidence="1">Belongs to the peptidase C40 family.</text>
</comment>
<dbReference type="Proteomes" id="UP000323824">
    <property type="component" value="Chromosome"/>
</dbReference>
<evidence type="ECO:0000256" key="2">
    <source>
        <dbReference type="ARBA" id="ARBA00022670"/>
    </source>
</evidence>
<keyword evidence="2" id="KW-0645">Protease</keyword>
<dbReference type="SUPFAM" id="SSF54001">
    <property type="entry name" value="Cysteine proteinases"/>
    <property type="match status" value="1"/>
</dbReference>
<reference evidence="6 7" key="2">
    <citation type="submission" date="2019-09" db="EMBL/GenBank/DDBJ databases">
        <title>Complete Genome Sequence and Methylome Analysis of free living Spirochaetas.</title>
        <authorList>
            <person name="Leshcheva N."/>
            <person name="Mikheeva N."/>
        </authorList>
    </citation>
    <scope>NUCLEOTIDE SEQUENCE [LARGE SCALE GENOMIC DNA]</scope>
    <source>
        <strain evidence="6 7">P</strain>
    </source>
</reference>
<reference evidence="6 7" key="1">
    <citation type="submission" date="2019-02" db="EMBL/GenBank/DDBJ databases">
        <authorList>
            <person name="Fomenkov A."/>
            <person name="Dubinina G."/>
            <person name="Grabovich M."/>
            <person name="Vincze T."/>
            <person name="Roberts R.J."/>
        </authorList>
    </citation>
    <scope>NUCLEOTIDE SEQUENCE [LARGE SCALE GENOMIC DNA]</scope>
    <source>
        <strain evidence="6 7">P</strain>
    </source>
</reference>
<dbReference type="Pfam" id="PF00877">
    <property type="entry name" value="NLPC_P60"/>
    <property type="match status" value="1"/>
</dbReference>
<dbReference type="AlphaFoldDB" id="A0A5C1QA52"/>
<gene>
    <name evidence="6" type="ORF">EW093_04185</name>
</gene>
<evidence type="ECO:0000313" key="6">
    <source>
        <dbReference type="EMBL" id="QEN03930.1"/>
    </source>
</evidence>
<dbReference type="RefSeq" id="WP_149567187.1">
    <property type="nucleotide sequence ID" value="NZ_CP035807.1"/>
</dbReference>
<dbReference type="InterPro" id="IPR000064">
    <property type="entry name" value="NLP_P60_dom"/>
</dbReference>
<dbReference type="Gene3D" id="3.90.1720.10">
    <property type="entry name" value="endopeptidase domain like (from Nostoc punctiforme)"/>
    <property type="match status" value="1"/>
</dbReference>
<keyword evidence="4" id="KW-0788">Thiol protease</keyword>
<name>A0A5C1QA52_9SPIO</name>
<feature type="domain" description="NlpC/P60" evidence="5">
    <location>
        <begin position="62"/>
        <end position="153"/>
    </location>
</feature>
<evidence type="ECO:0000256" key="3">
    <source>
        <dbReference type="ARBA" id="ARBA00022801"/>
    </source>
</evidence>
<sequence>MKRLLLIPITILLVISCKWVSYDEFYGIVHETTVDDNYIISPELVRLKAYFAAEYYLESELNYQLGGNETVYVPPYRSLIKGIDCSGLIINVFKYAVENTDYVLPFGYNNGILNDKTADELYKYFTVNVSNPGKGDLIFWKDKNDNAFHVAILEKIESGYYHFIEANELPSYDIDGVGYRTLPLKTSFSISVKRLILVNNNS</sequence>
<dbReference type="GO" id="GO:0008234">
    <property type="term" value="F:cysteine-type peptidase activity"/>
    <property type="evidence" value="ECO:0007669"/>
    <property type="project" value="UniProtKB-KW"/>
</dbReference>
<dbReference type="OrthoDB" id="361047at2"/>
<evidence type="ECO:0000256" key="1">
    <source>
        <dbReference type="ARBA" id="ARBA00007074"/>
    </source>
</evidence>
<evidence type="ECO:0000256" key="4">
    <source>
        <dbReference type="ARBA" id="ARBA00022807"/>
    </source>
</evidence>
<dbReference type="KEGG" id="sper:EW093_04185"/>
<evidence type="ECO:0000259" key="5">
    <source>
        <dbReference type="Pfam" id="PF00877"/>
    </source>
</evidence>
<accession>A0A5C1QA52</accession>
<keyword evidence="7" id="KW-1185">Reference proteome</keyword>